<keyword evidence="4 7" id="KW-0812">Transmembrane</keyword>
<feature type="transmembrane region" description="Helical" evidence="7">
    <location>
        <begin position="281"/>
        <end position="302"/>
    </location>
</feature>
<dbReference type="KEGG" id="sjv:SJAV_00880"/>
<feature type="transmembrane region" description="Helical" evidence="7">
    <location>
        <begin position="184"/>
        <end position="206"/>
    </location>
</feature>
<dbReference type="PANTHER" id="PTHR43163:SF6">
    <property type="entry name" value="DIPEPTIDE TRANSPORT SYSTEM PERMEASE PROTEIN DPPB-RELATED"/>
    <property type="match status" value="1"/>
</dbReference>
<feature type="transmembrane region" description="Helical" evidence="7">
    <location>
        <begin position="383"/>
        <end position="404"/>
    </location>
</feature>
<proteinExistence type="predicted"/>
<feature type="transmembrane region" description="Helical" evidence="7">
    <location>
        <begin position="245"/>
        <end position="269"/>
    </location>
</feature>
<evidence type="ECO:0000259" key="8">
    <source>
        <dbReference type="Pfam" id="PF00528"/>
    </source>
</evidence>
<evidence type="ECO:0000256" key="1">
    <source>
        <dbReference type="ARBA" id="ARBA00004651"/>
    </source>
</evidence>
<accession>A0AAT9GMM1</accession>
<feature type="transmembrane region" description="Helical" evidence="7">
    <location>
        <begin position="152"/>
        <end position="172"/>
    </location>
</feature>
<comment type="subcellular location">
    <subcellularLocation>
        <location evidence="1">Cell membrane</location>
        <topology evidence="1">Multi-pass membrane protein</topology>
    </subcellularLocation>
</comment>
<feature type="transmembrane region" description="Helical" evidence="7">
    <location>
        <begin position="99"/>
        <end position="118"/>
    </location>
</feature>
<name>A0AAT9GMM1_9CREN</name>
<organism evidence="9">
    <name type="scientific">Sulfurisphaera javensis</name>
    <dbReference type="NCBI Taxonomy" id="2049879"/>
    <lineage>
        <taxon>Archaea</taxon>
        <taxon>Thermoproteota</taxon>
        <taxon>Thermoprotei</taxon>
        <taxon>Sulfolobales</taxon>
        <taxon>Sulfolobaceae</taxon>
        <taxon>Sulfurisphaera</taxon>
    </lineage>
</organism>
<gene>
    <name evidence="9" type="ORF">SJAV_00880</name>
</gene>
<feature type="transmembrane region" description="Helical" evidence="7">
    <location>
        <begin position="6"/>
        <end position="25"/>
    </location>
</feature>
<dbReference type="Pfam" id="PF00528">
    <property type="entry name" value="BPD_transp_1"/>
    <property type="match status" value="1"/>
</dbReference>
<keyword evidence="5 7" id="KW-1133">Transmembrane helix</keyword>
<evidence type="ECO:0000256" key="7">
    <source>
        <dbReference type="SAM" id="Phobius"/>
    </source>
</evidence>
<evidence type="ECO:0000313" key="9">
    <source>
        <dbReference type="EMBL" id="BFH72144.1"/>
    </source>
</evidence>
<dbReference type="EMBL" id="AP031322">
    <property type="protein sequence ID" value="BFH72144.1"/>
    <property type="molecule type" value="Genomic_DNA"/>
</dbReference>
<feature type="domain" description="ABC transmembrane type-1" evidence="8">
    <location>
        <begin position="235"/>
        <end position="409"/>
    </location>
</feature>
<protein>
    <submittedName>
        <fullName evidence="9">ABC transporter permease</fullName>
    </submittedName>
</protein>
<evidence type="ECO:0000256" key="5">
    <source>
        <dbReference type="ARBA" id="ARBA00022989"/>
    </source>
</evidence>
<dbReference type="GO" id="GO:0005886">
    <property type="term" value="C:plasma membrane"/>
    <property type="evidence" value="ECO:0007669"/>
    <property type="project" value="UniProtKB-SubCell"/>
</dbReference>
<evidence type="ECO:0000256" key="6">
    <source>
        <dbReference type="ARBA" id="ARBA00023136"/>
    </source>
</evidence>
<dbReference type="GO" id="GO:0055085">
    <property type="term" value="P:transmembrane transport"/>
    <property type="evidence" value="ECO:0007669"/>
    <property type="project" value="InterPro"/>
</dbReference>
<keyword evidence="3" id="KW-1003">Cell membrane</keyword>
<dbReference type="AlphaFoldDB" id="A0AAT9GMM1"/>
<reference evidence="9" key="1">
    <citation type="submission" date="2024-03" db="EMBL/GenBank/DDBJ databases">
        <title>Complete genome sequence of Sulfurisphaera javensis strain KD-1.</title>
        <authorList>
            <person name="Sakai H."/>
            <person name="Nur N."/>
            <person name="Suwanto A."/>
            <person name="Kurosawa N."/>
        </authorList>
    </citation>
    <scope>NUCLEOTIDE SEQUENCE</scope>
    <source>
        <strain evidence="9">KD-1</strain>
    </source>
</reference>
<dbReference type="InterPro" id="IPR000515">
    <property type="entry name" value="MetI-like"/>
</dbReference>
<evidence type="ECO:0000256" key="3">
    <source>
        <dbReference type="ARBA" id="ARBA00022475"/>
    </source>
</evidence>
<keyword evidence="2" id="KW-0813">Transport</keyword>
<dbReference type="GeneID" id="92353021"/>
<feature type="transmembrane region" description="Helical" evidence="7">
    <location>
        <begin position="323"/>
        <end position="345"/>
    </location>
</feature>
<feature type="transmembrane region" description="Helical" evidence="7">
    <location>
        <begin position="212"/>
        <end position="233"/>
    </location>
</feature>
<dbReference type="PANTHER" id="PTHR43163">
    <property type="entry name" value="DIPEPTIDE TRANSPORT SYSTEM PERMEASE PROTEIN DPPB-RELATED"/>
    <property type="match status" value="1"/>
</dbReference>
<dbReference type="RefSeq" id="WP_369610393.1">
    <property type="nucleotide sequence ID" value="NZ_AP031322.1"/>
</dbReference>
<evidence type="ECO:0000256" key="4">
    <source>
        <dbReference type="ARBA" id="ARBA00022692"/>
    </source>
</evidence>
<keyword evidence="6 7" id="KW-0472">Membrane</keyword>
<sequence>MRSLQLLYISIVLLLLGLIIAYISIESERIDLISYNVSKIATPPSDWQNYYWSVLVYGPPNATIITFNNEPIHLHNVSTYYFNQTTNYVYIISGYVQPYAYLSPFSLFLILTGTFIGFKGTTLFFQSRILGEELTKGYAVGGSLYRYSLKRFSSFIISMSLIIAVIIVLEYLHGRGLFKTIEGILTFNLGISSYFGISVTSLVLTALSYTSLLLGISFALTVYLSAFLSIYGITNKTLRSIIDKWKYIGTALASWVLSIIIIYLFHFFFNIFPYGVPKSNLFSYLFMPLISLFFPYIGIFTNRLLINVKNLPPNYKGLKENILIYRHLLGNVTVVMLTSISSAFIEMLLAEMLVEGIFLWPGLGELAKIAVQHGDYKVIEGIMILYSTIALLSNLLTDIIYGILDPRVTR</sequence>
<evidence type="ECO:0000256" key="2">
    <source>
        <dbReference type="ARBA" id="ARBA00022448"/>
    </source>
</evidence>